<evidence type="ECO:0000256" key="1">
    <source>
        <dbReference type="ARBA" id="ARBA00007963"/>
    </source>
</evidence>
<dbReference type="KEGG" id="tot:TOT_030000879"/>
<evidence type="ECO:0000256" key="2">
    <source>
        <dbReference type="ARBA" id="ARBA00022694"/>
    </source>
</evidence>
<dbReference type="GO" id="GO:0072669">
    <property type="term" value="C:tRNA-splicing ligase complex"/>
    <property type="evidence" value="ECO:0007669"/>
    <property type="project" value="TreeGrafter"/>
</dbReference>
<dbReference type="Proteomes" id="UP000003786">
    <property type="component" value="Chromosome 3"/>
</dbReference>
<evidence type="ECO:0000256" key="5">
    <source>
        <dbReference type="SAM" id="MobiDB-lite"/>
    </source>
</evidence>
<feature type="region of interest" description="Disordered" evidence="5">
    <location>
        <begin position="1"/>
        <end position="55"/>
    </location>
</feature>
<dbReference type="InterPro" id="IPR023572">
    <property type="entry name" value="Archease_dom"/>
</dbReference>
<dbReference type="OrthoDB" id="361268at2759"/>
<proteinExistence type="inferred from homology"/>
<dbReference type="InterPro" id="IPR036820">
    <property type="entry name" value="Archease_dom_sf"/>
</dbReference>
<name>J4D9V1_THEOR</name>
<dbReference type="RefSeq" id="XP_009691916.1">
    <property type="nucleotide sequence ID" value="XM_009693621.1"/>
</dbReference>
<dbReference type="Gene3D" id="3.55.10.10">
    <property type="entry name" value="Archease domain"/>
    <property type="match status" value="1"/>
</dbReference>
<evidence type="ECO:0000259" key="6">
    <source>
        <dbReference type="Pfam" id="PF01951"/>
    </source>
</evidence>
<evidence type="ECO:0000313" key="8">
    <source>
        <dbReference type="Proteomes" id="UP000003786"/>
    </source>
</evidence>
<keyword evidence="3" id="KW-0479">Metal-binding</keyword>
<dbReference type="Pfam" id="PF01951">
    <property type="entry name" value="Archease"/>
    <property type="match status" value="1"/>
</dbReference>
<keyword evidence="2" id="KW-0819">tRNA processing</keyword>
<organism evidence="7 8">
    <name type="scientific">Theileria orientalis strain Shintoku</name>
    <dbReference type="NCBI Taxonomy" id="869250"/>
    <lineage>
        <taxon>Eukaryota</taxon>
        <taxon>Sar</taxon>
        <taxon>Alveolata</taxon>
        <taxon>Apicomplexa</taxon>
        <taxon>Aconoidasida</taxon>
        <taxon>Piroplasmida</taxon>
        <taxon>Theileriidae</taxon>
        <taxon>Theileria</taxon>
    </lineage>
</organism>
<gene>
    <name evidence="7" type="ORF">TOT_030000879</name>
</gene>
<comment type="similarity">
    <text evidence="1">Belongs to the archease family.</text>
</comment>
<evidence type="ECO:0000313" key="7">
    <source>
        <dbReference type="EMBL" id="BAM41615.1"/>
    </source>
</evidence>
<protein>
    <recommendedName>
        <fullName evidence="6">Archease domain-containing protein</fullName>
    </recommendedName>
</protein>
<dbReference type="SUPFAM" id="SSF69819">
    <property type="entry name" value="MTH1598-like"/>
    <property type="match status" value="1"/>
</dbReference>
<sequence length="1305" mass="148141">MDSGGPEDKESSHVGHPGTAHPNSPGFGGGGLNLPHTHSHINDGTDGESQRSGKNDLGSLLERVRGVSYHYSYLDHPADVILLGEGSSIREALQSISVSLFNYMSDLSFVEAAHFKELEVSGRGLLNLLYHLLDECLYLYSSEYFIAKHVLIEDDLSLPPVLSADQFNNHTFSLRAFAVGDYYNKLIHRSGTEIKAITMHYLNFSFWLGGRCYEYRNDMESQDNTVELLSGLAAHNYSISRCCVYCLLSKRTVETDVRRFYSSSFSIPANYAYLADFHTRPESWDLCLAILCKHAACPEKVTRPTVPVLLYSAITLKLHAYGGFSHHFSECLVNKYTLIWDICERVLALIFAFSGSHPQICEHLSCVVACSVIYGFEASHSASRLLFLIALAKTEDCSLAQYLYLGSVAREVMGQNISIHLIHRSSFIRACVGLAPRVFSKLISSSGGVEIALDHYRISALSEWISLHMFLIRVFYPVTLEHRFLESFELVFEDLMMPQRKLSDLELVRRSLYALRESDAVALVLSFIKYGIASGDDKIFSSSCELSAQLLSLCQVDLASLLMMANRRYFELLDVQDLEERWRLASKHSLCSFSRTVRKLTVDFVEGICCIGEDLLVCGEPDRKLSFLGSFTSKWLIDLFISASREHLPFVLHFGLVKPHRVHNLCRFVCLFLFSDIFSLRKASLDFWCCFQEHLFPPRRDLSSVTTCALENVRATVTRFLRPCYEYFVADLYRSCIISEGDDFEALSLYRELVVDSLRSAILVTGSDCVLRLVREDLDSLVDTFDVRVLERCVFVTSVLASRLSGGRDVVKSLILISLDMIDFRKIPQSKTQPVNLYRNSFFRLILWTSAFICADEDLLDRTVRFISEQIKSTKPTNTPLNAHVQLDHAVLGLCFNLTSRDRTKRSFIDYLSCSITSYVFPLERRLEIIEAFNSLLEGLPHFEALQLRYNMVKGLFYQICHIDSISQMPESYLFILAVMSSLNFTNHKEMKLDFVVHVVDFISQFLDTEDFWRYLAEVVLYTSVCDQSLCSFSSNSVQNNKTSFLFWALKRSTPGFVQLVVIKTLLSQNVIQGCSKLYELIASHLTSVGLIYLSLLRSNSHPPDHQAIDLLECFSLVLVRWQLVPLIFEWRELGEFICAVANSLPRKLSNLNHAGYSVVAKFVGWADFPKQLITNIEGSKYHVFKAIKARSRDILNRTDKDNSAISVIYHVIDAIFRATVSRADRMESWITLASQTLSVLINCSQTLQNTCASLKSVMDDRCVDMGRAHITFYHKKILQAKGCSDIGIILNIISDYHYSNFTMY</sequence>
<dbReference type="EMBL" id="AP011948">
    <property type="protein sequence ID" value="BAM41615.1"/>
    <property type="molecule type" value="Genomic_DNA"/>
</dbReference>
<feature type="domain" description="Archease" evidence="6">
    <location>
        <begin position="71"/>
        <end position="203"/>
    </location>
</feature>
<dbReference type="InterPro" id="IPR002804">
    <property type="entry name" value="Archease"/>
</dbReference>
<feature type="compositionally biased region" description="Basic and acidic residues" evidence="5">
    <location>
        <begin position="40"/>
        <end position="54"/>
    </location>
</feature>
<evidence type="ECO:0000256" key="3">
    <source>
        <dbReference type="ARBA" id="ARBA00022723"/>
    </source>
</evidence>
<dbReference type="GeneID" id="20716019"/>
<dbReference type="PANTHER" id="PTHR12682">
    <property type="entry name" value="ARCHEASE"/>
    <property type="match status" value="1"/>
</dbReference>
<dbReference type="STRING" id="869250.J4D9V1"/>
<reference evidence="7 8" key="1">
    <citation type="journal article" date="2012" name="MBio">
        <title>Comparative genome analysis of three eukaryotic parasites with differing abilities to transform leukocytes reveals key mediators of Theileria-induced leukocyte transformation.</title>
        <authorList>
            <person name="Hayashida K."/>
            <person name="Hara Y."/>
            <person name="Abe T."/>
            <person name="Yamasaki C."/>
            <person name="Toyoda A."/>
            <person name="Kosuge T."/>
            <person name="Suzuki Y."/>
            <person name="Sato Y."/>
            <person name="Kawashima S."/>
            <person name="Katayama T."/>
            <person name="Wakaguri H."/>
            <person name="Inoue N."/>
            <person name="Homma K."/>
            <person name="Tada-Umezaki M."/>
            <person name="Yagi Y."/>
            <person name="Fujii Y."/>
            <person name="Habara T."/>
            <person name="Kanehisa M."/>
            <person name="Watanabe H."/>
            <person name="Ito K."/>
            <person name="Gojobori T."/>
            <person name="Sugawara H."/>
            <person name="Imanishi T."/>
            <person name="Weir W."/>
            <person name="Gardner M."/>
            <person name="Pain A."/>
            <person name="Shiels B."/>
            <person name="Hattori M."/>
            <person name="Nene V."/>
            <person name="Sugimoto C."/>
        </authorList>
    </citation>
    <scope>NUCLEOTIDE SEQUENCE [LARGE SCALE GENOMIC DNA]</scope>
    <source>
        <strain evidence="7 8">Shintoku</strain>
    </source>
</reference>
<feature type="compositionally biased region" description="Basic and acidic residues" evidence="5">
    <location>
        <begin position="1"/>
        <end position="13"/>
    </location>
</feature>
<dbReference type="GO" id="GO:0006388">
    <property type="term" value="P:tRNA splicing, via endonucleolytic cleavage and ligation"/>
    <property type="evidence" value="ECO:0007669"/>
    <property type="project" value="TreeGrafter"/>
</dbReference>
<dbReference type="GO" id="GO:0046872">
    <property type="term" value="F:metal ion binding"/>
    <property type="evidence" value="ECO:0007669"/>
    <property type="project" value="UniProtKB-KW"/>
</dbReference>
<accession>J4D9V1</accession>
<keyword evidence="4" id="KW-0106">Calcium</keyword>
<keyword evidence="8" id="KW-1185">Reference proteome</keyword>
<dbReference type="PANTHER" id="PTHR12682:SF11">
    <property type="entry name" value="PROTEIN ARCHEASE"/>
    <property type="match status" value="1"/>
</dbReference>
<evidence type="ECO:0000256" key="4">
    <source>
        <dbReference type="ARBA" id="ARBA00022837"/>
    </source>
</evidence>
<dbReference type="eggNOG" id="KOG4528">
    <property type="taxonomic scope" value="Eukaryota"/>
</dbReference>
<dbReference type="VEuPathDB" id="PiroplasmaDB:TOT_030000879"/>